<organism evidence="1 2">
    <name type="scientific">Biomphalaria pfeifferi</name>
    <name type="common">Bloodfluke planorb</name>
    <name type="synonym">Freshwater snail</name>
    <dbReference type="NCBI Taxonomy" id="112525"/>
    <lineage>
        <taxon>Eukaryota</taxon>
        <taxon>Metazoa</taxon>
        <taxon>Spiralia</taxon>
        <taxon>Lophotrochozoa</taxon>
        <taxon>Mollusca</taxon>
        <taxon>Gastropoda</taxon>
        <taxon>Heterobranchia</taxon>
        <taxon>Euthyneura</taxon>
        <taxon>Panpulmonata</taxon>
        <taxon>Hygrophila</taxon>
        <taxon>Lymnaeoidea</taxon>
        <taxon>Planorbidae</taxon>
        <taxon>Biomphalaria</taxon>
    </lineage>
</organism>
<dbReference type="EMBL" id="JASAOG010000028">
    <property type="protein sequence ID" value="KAK0061774.1"/>
    <property type="molecule type" value="Genomic_DNA"/>
</dbReference>
<comment type="caution">
    <text evidence="1">The sequence shown here is derived from an EMBL/GenBank/DDBJ whole genome shotgun (WGS) entry which is preliminary data.</text>
</comment>
<reference evidence="1" key="2">
    <citation type="submission" date="2023-04" db="EMBL/GenBank/DDBJ databases">
        <authorList>
            <person name="Bu L."/>
            <person name="Lu L."/>
            <person name="Laidemitt M.R."/>
            <person name="Zhang S.M."/>
            <person name="Mutuku M."/>
            <person name="Mkoji G."/>
            <person name="Steinauer M."/>
            <person name="Loker E.S."/>
        </authorList>
    </citation>
    <scope>NUCLEOTIDE SEQUENCE</scope>
    <source>
        <strain evidence="1">KasaAsao</strain>
        <tissue evidence="1">Whole Snail</tissue>
    </source>
</reference>
<gene>
    <name evidence="1" type="ORF">Bpfe_008689</name>
</gene>
<protein>
    <submittedName>
        <fullName evidence="1">Uncharacterized protein</fullName>
    </submittedName>
</protein>
<dbReference type="AlphaFoldDB" id="A0AAD8FFZ2"/>
<name>A0AAD8FFZ2_BIOPF</name>
<accession>A0AAD8FFZ2</accession>
<sequence length="66" mass="7589">MPERSLKHEALMIFTAAPSKLEHYYICGHIWRVQNSSPPDTFTMFAKSPFATTVLKKISAFNERLC</sequence>
<reference evidence="1" key="1">
    <citation type="journal article" date="2023" name="PLoS Negl. Trop. Dis.">
        <title>A genome sequence for Biomphalaria pfeifferi, the major vector snail for the human-infecting parasite Schistosoma mansoni.</title>
        <authorList>
            <person name="Bu L."/>
            <person name="Lu L."/>
            <person name="Laidemitt M.R."/>
            <person name="Zhang S.M."/>
            <person name="Mutuku M."/>
            <person name="Mkoji G."/>
            <person name="Steinauer M."/>
            <person name="Loker E.S."/>
        </authorList>
    </citation>
    <scope>NUCLEOTIDE SEQUENCE</scope>
    <source>
        <strain evidence="1">KasaAsao</strain>
    </source>
</reference>
<evidence type="ECO:0000313" key="2">
    <source>
        <dbReference type="Proteomes" id="UP001233172"/>
    </source>
</evidence>
<keyword evidence="2" id="KW-1185">Reference proteome</keyword>
<dbReference type="Proteomes" id="UP001233172">
    <property type="component" value="Unassembled WGS sequence"/>
</dbReference>
<evidence type="ECO:0000313" key="1">
    <source>
        <dbReference type="EMBL" id="KAK0061774.1"/>
    </source>
</evidence>
<proteinExistence type="predicted"/>